<keyword evidence="10" id="KW-1185">Reference proteome</keyword>
<keyword evidence="7" id="KW-0830">Ubiquinone</keyword>
<dbReference type="PROSITE" id="PS00198">
    <property type="entry name" value="4FE4S_FER_1"/>
    <property type="match status" value="2"/>
</dbReference>
<dbReference type="GO" id="GO:0005886">
    <property type="term" value="C:plasma membrane"/>
    <property type="evidence" value="ECO:0007669"/>
    <property type="project" value="UniProtKB-SubCell"/>
</dbReference>
<comment type="function">
    <text evidence="7">NDH-1 shuttles electrons from NADH, via FMN and iron-sulfur (Fe-S) centers, to quinones in the respiratory chain. The immediate electron acceptor for the enzyme in this species is believed to be ubiquinone. Couples the redox reaction to proton translocation (for every two electrons transferred, four hydrogen ions are translocated across the cytoplasmic membrane), and thus conserves the redox energy in a proton gradient.</text>
</comment>
<keyword evidence="2 7" id="KW-0004">4Fe-4S</keyword>
<feature type="binding site" evidence="7">
    <location>
        <position position="100"/>
    </location>
    <ligand>
        <name>[4Fe-4S] cluster</name>
        <dbReference type="ChEBI" id="CHEBI:49883"/>
        <label>2</label>
    </ligand>
</feature>
<evidence type="ECO:0000256" key="6">
    <source>
        <dbReference type="ARBA" id="ARBA00023014"/>
    </source>
</evidence>
<organism evidence="9 10">
    <name type="scientific">Candidatus Methylomirabilis limnetica</name>
    <dbReference type="NCBI Taxonomy" id="2033718"/>
    <lineage>
        <taxon>Bacteria</taxon>
        <taxon>Candidatus Methylomirabilota</taxon>
        <taxon>Candidatus Methylomirabilia</taxon>
        <taxon>Candidatus Methylomirabilales</taxon>
        <taxon>Candidatus Methylomirabilaceae</taxon>
        <taxon>Candidatus Methylomirabilis</taxon>
    </lineage>
</organism>
<feature type="binding site" evidence="7">
    <location>
        <position position="107"/>
    </location>
    <ligand>
        <name>[4Fe-4S] cluster</name>
        <dbReference type="ChEBI" id="CHEBI:49883"/>
        <label>1</label>
    </ligand>
</feature>
<feature type="binding site" evidence="7">
    <location>
        <position position="58"/>
    </location>
    <ligand>
        <name>[4Fe-4S] cluster</name>
        <dbReference type="ChEBI" id="CHEBI:49883"/>
        <label>1</label>
    </ligand>
</feature>
<protein>
    <recommendedName>
        <fullName evidence="7">NADH-quinone oxidoreductase subunit I</fullName>
        <ecNumber evidence="7">7.1.1.-</ecNumber>
    </recommendedName>
    <alternativeName>
        <fullName evidence="7">NADH dehydrogenase I subunit I</fullName>
    </alternativeName>
    <alternativeName>
        <fullName evidence="7">NDH-1 subunit I</fullName>
    </alternativeName>
</protein>
<accession>A0A2T4TWD8</accession>
<proteinExistence type="inferred from homology"/>
<dbReference type="PANTHER" id="PTHR10849">
    <property type="entry name" value="NADH DEHYDROGENASE UBIQUINONE IRON-SULFUR PROTEIN 8, MITOCHONDRIAL"/>
    <property type="match status" value="1"/>
</dbReference>
<feature type="binding site" evidence="7">
    <location>
        <position position="62"/>
    </location>
    <ligand>
        <name>[4Fe-4S] cluster</name>
        <dbReference type="ChEBI" id="CHEBI:49883"/>
        <label>2</label>
    </ligand>
</feature>
<comment type="subunit">
    <text evidence="7">NDH-1 is composed of 14 different subunits. Subunits NuoA, H, J, K, L, M, N constitute the membrane sector of the complex.</text>
</comment>
<dbReference type="NCBIfam" id="NF004538">
    <property type="entry name" value="PRK05888.1-4"/>
    <property type="match status" value="1"/>
</dbReference>
<dbReference type="EC" id="7.1.1.-" evidence="7"/>
<dbReference type="OrthoDB" id="9803192at2"/>
<evidence type="ECO:0000256" key="7">
    <source>
        <dbReference type="HAMAP-Rule" id="MF_01351"/>
    </source>
</evidence>
<dbReference type="GO" id="GO:0009060">
    <property type="term" value="P:aerobic respiration"/>
    <property type="evidence" value="ECO:0007669"/>
    <property type="project" value="TreeGrafter"/>
</dbReference>
<feature type="binding site" evidence="7">
    <location>
        <position position="103"/>
    </location>
    <ligand>
        <name>[4Fe-4S] cluster</name>
        <dbReference type="ChEBI" id="CHEBI:49883"/>
        <label>2</label>
    </ligand>
</feature>
<comment type="subcellular location">
    <subcellularLocation>
        <location evidence="7">Cell membrane</location>
        <topology evidence="7">Peripheral membrane protein</topology>
    </subcellularLocation>
</comment>
<dbReference type="GO" id="GO:0048038">
    <property type="term" value="F:quinone binding"/>
    <property type="evidence" value="ECO:0007669"/>
    <property type="project" value="UniProtKB-KW"/>
</dbReference>
<comment type="caution">
    <text evidence="9">The sequence shown here is derived from an EMBL/GenBank/DDBJ whole genome shotgun (WGS) entry which is preliminary data.</text>
</comment>
<comment type="cofactor">
    <cofactor evidence="7">
        <name>[4Fe-4S] cluster</name>
        <dbReference type="ChEBI" id="CHEBI:49883"/>
    </cofactor>
    <text evidence="7">Binds 2 [4Fe-4S] clusters per subunit.</text>
</comment>
<reference evidence="10" key="2">
    <citation type="journal article" date="2018" name="Environ. Microbiol.">
        <title>Bloom of a denitrifying methanotroph, 'Candidatus Methylomirabilis limnetica', in a deep stratified lake.</title>
        <authorList>
            <person name="Graf J.S."/>
            <person name="Mayr M.J."/>
            <person name="Marchant H.K."/>
            <person name="Tienken D."/>
            <person name="Hach P.F."/>
            <person name="Brand A."/>
            <person name="Schubert C.J."/>
            <person name="Kuypers M.M."/>
            <person name="Milucka J."/>
        </authorList>
    </citation>
    <scope>NUCLEOTIDE SEQUENCE [LARGE SCALE GENOMIC DNA]</scope>
    <source>
        <strain evidence="10">Zug</strain>
    </source>
</reference>
<feature type="domain" description="4Fe-4S ferredoxin-type" evidence="8">
    <location>
        <begin position="42"/>
        <end position="72"/>
    </location>
</feature>
<comment type="catalytic activity">
    <reaction evidence="7">
        <text>a quinone + NADH + 5 H(+)(in) = a quinol + NAD(+) + 4 H(+)(out)</text>
        <dbReference type="Rhea" id="RHEA:57888"/>
        <dbReference type="ChEBI" id="CHEBI:15378"/>
        <dbReference type="ChEBI" id="CHEBI:24646"/>
        <dbReference type="ChEBI" id="CHEBI:57540"/>
        <dbReference type="ChEBI" id="CHEBI:57945"/>
        <dbReference type="ChEBI" id="CHEBI:132124"/>
    </reaction>
</comment>
<dbReference type="InterPro" id="IPR017900">
    <property type="entry name" value="4Fe4S_Fe_S_CS"/>
</dbReference>
<keyword evidence="7" id="KW-0520">NAD</keyword>
<keyword evidence="7" id="KW-1003">Cell membrane</keyword>
<dbReference type="GO" id="GO:0051539">
    <property type="term" value="F:4 iron, 4 sulfur cluster binding"/>
    <property type="evidence" value="ECO:0007669"/>
    <property type="project" value="UniProtKB-KW"/>
</dbReference>
<evidence type="ECO:0000313" key="9">
    <source>
        <dbReference type="EMBL" id="PTL35415.1"/>
    </source>
</evidence>
<name>A0A2T4TWD8_9BACT</name>
<evidence type="ECO:0000259" key="8">
    <source>
        <dbReference type="PROSITE" id="PS51379"/>
    </source>
</evidence>
<comment type="similarity">
    <text evidence="1 7">Belongs to the complex I 23 kDa subunit family.</text>
</comment>
<dbReference type="InterPro" id="IPR017896">
    <property type="entry name" value="4Fe4S_Fe-S-bd"/>
</dbReference>
<dbReference type="Pfam" id="PF12838">
    <property type="entry name" value="Fer4_7"/>
    <property type="match status" value="1"/>
</dbReference>
<feature type="domain" description="4Fe-4S ferredoxin-type" evidence="8">
    <location>
        <begin position="88"/>
        <end position="117"/>
    </location>
</feature>
<evidence type="ECO:0000256" key="4">
    <source>
        <dbReference type="ARBA" id="ARBA00022967"/>
    </source>
</evidence>
<evidence type="ECO:0000256" key="3">
    <source>
        <dbReference type="ARBA" id="ARBA00022723"/>
    </source>
</evidence>
<keyword evidence="7" id="KW-0874">Quinone</keyword>
<dbReference type="GO" id="GO:0005506">
    <property type="term" value="F:iron ion binding"/>
    <property type="evidence" value="ECO:0007669"/>
    <property type="project" value="UniProtKB-UniRule"/>
</dbReference>
<keyword evidence="3 7" id="KW-0479">Metal-binding</keyword>
<keyword evidence="7" id="KW-0472">Membrane</keyword>
<dbReference type="EMBL" id="NVQC01000024">
    <property type="protein sequence ID" value="PTL35415.1"/>
    <property type="molecule type" value="Genomic_DNA"/>
</dbReference>
<dbReference type="GO" id="GO:0050136">
    <property type="term" value="F:NADH dehydrogenase (quinone) (non-electrogenic) activity"/>
    <property type="evidence" value="ECO:0007669"/>
    <property type="project" value="UniProtKB-UniRule"/>
</dbReference>
<dbReference type="AlphaFoldDB" id="A0A2T4TWD8"/>
<reference evidence="9 10" key="1">
    <citation type="submission" date="2017-09" db="EMBL/GenBank/DDBJ databases">
        <title>Bloom of a denitrifying methanotroph, Candidatus Methylomirabilis limnetica, in a deep stratified lake.</title>
        <authorList>
            <person name="Graf J.S."/>
            <person name="Marchant H.K."/>
            <person name="Tienken D."/>
            <person name="Hach P.F."/>
            <person name="Brand A."/>
            <person name="Schubert C.J."/>
            <person name="Kuypers M.M."/>
            <person name="Milucka J."/>
        </authorList>
    </citation>
    <scope>NUCLEOTIDE SEQUENCE [LARGE SCALE GENOMIC DNA]</scope>
    <source>
        <strain evidence="9 10">Zug</strain>
    </source>
</reference>
<feature type="binding site" evidence="7">
    <location>
        <position position="55"/>
    </location>
    <ligand>
        <name>[4Fe-4S] cluster</name>
        <dbReference type="ChEBI" id="CHEBI:49883"/>
        <label>1</label>
    </ligand>
</feature>
<dbReference type="PANTHER" id="PTHR10849:SF20">
    <property type="entry name" value="NADH DEHYDROGENASE [UBIQUINONE] IRON-SULFUR PROTEIN 8, MITOCHONDRIAL"/>
    <property type="match status" value="1"/>
</dbReference>
<keyword evidence="6 7" id="KW-0411">Iron-sulfur</keyword>
<gene>
    <name evidence="7" type="primary">nuoI</name>
    <name evidence="9" type="ORF">CLG94_10125</name>
</gene>
<keyword evidence="5 7" id="KW-0408">Iron</keyword>
<evidence type="ECO:0000313" key="10">
    <source>
        <dbReference type="Proteomes" id="UP000241436"/>
    </source>
</evidence>
<dbReference type="SUPFAM" id="SSF54862">
    <property type="entry name" value="4Fe-4S ferredoxins"/>
    <property type="match status" value="1"/>
</dbReference>
<keyword evidence="4 7" id="KW-1278">Translocase</keyword>
<dbReference type="InterPro" id="IPR010226">
    <property type="entry name" value="NADH_quinone_OxRdtase_chainI"/>
</dbReference>
<dbReference type="NCBIfam" id="TIGR01971">
    <property type="entry name" value="NuoI"/>
    <property type="match status" value="1"/>
</dbReference>
<sequence length="153" mass="17373">MIGEILKGLATTFKHIFRKPVTVSYPEERLPLAPRYRGLHMLVVGEDGMERCVGCELCAVACPADAIYVEAAENTEQERHSRGERYAKVYKIHMLRCIFCGYCEEACPEEAIVLGKQYELASYNRGGFVYGKDRLMTPLAEALKQRPDLHADW</sequence>
<dbReference type="HAMAP" id="MF_01351">
    <property type="entry name" value="NDH1_NuoI"/>
    <property type="match status" value="1"/>
</dbReference>
<evidence type="ECO:0000256" key="5">
    <source>
        <dbReference type="ARBA" id="ARBA00023004"/>
    </source>
</evidence>
<dbReference type="NCBIfam" id="NF004537">
    <property type="entry name" value="PRK05888.1-3"/>
    <property type="match status" value="1"/>
</dbReference>
<dbReference type="Gene3D" id="3.30.70.3270">
    <property type="match status" value="1"/>
</dbReference>
<evidence type="ECO:0000256" key="2">
    <source>
        <dbReference type="ARBA" id="ARBA00022485"/>
    </source>
</evidence>
<feature type="binding site" evidence="7">
    <location>
        <position position="97"/>
    </location>
    <ligand>
        <name>[4Fe-4S] cluster</name>
        <dbReference type="ChEBI" id="CHEBI:49883"/>
        <label>2</label>
    </ligand>
</feature>
<feature type="binding site" evidence="7">
    <location>
        <position position="52"/>
    </location>
    <ligand>
        <name>[4Fe-4S] cluster</name>
        <dbReference type="ChEBI" id="CHEBI:49883"/>
        <label>1</label>
    </ligand>
</feature>
<dbReference type="Proteomes" id="UP000241436">
    <property type="component" value="Unassembled WGS sequence"/>
</dbReference>
<dbReference type="PROSITE" id="PS51379">
    <property type="entry name" value="4FE4S_FER_2"/>
    <property type="match status" value="2"/>
</dbReference>
<evidence type="ECO:0000256" key="1">
    <source>
        <dbReference type="ARBA" id="ARBA00010277"/>
    </source>
</evidence>